<dbReference type="Proteomes" id="UP000321039">
    <property type="component" value="Unassembled WGS sequence"/>
</dbReference>
<proteinExistence type="inferred from homology"/>
<dbReference type="InterPro" id="IPR020904">
    <property type="entry name" value="Sc_DH/Rdtase_CS"/>
</dbReference>
<evidence type="ECO:0000256" key="1">
    <source>
        <dbReference type="ARBA" id="ARBA00006484"/>
    </source>
</evidence>
<dbReference type="PANTHER" id="PTHR43639">
    <property type="entry name" value="OXIDOREDUCTASE, SHORT-CHAIN DEHYDROGENASE/REDUCTASE FAMILY (AFU_ORTHOLOGUE AFUA_5G02870)"/>
    <property type="match status" value="1"/>
</dbReference>
<evidence type="ECO:0000313" key="3">
    <source>
        <dbReference type="EMBL" id="TXS90831.1"/>
    </source>
</evidence>
<dbReference type="InterPro" id="IPR002347">
    <property type="entry name" value="SDR_fam"/>
</dbReference>
<comment type="similarity">
    <text evidence="1">Belongs to the short-chain dehydrogenases/reductases (SDR) family.</text>
</comment>
<dbReference type="Gene3D" id="3.40.50.720">
    <property type="entry name" value="NAD(P)-binding Rossmann-like Domain"/>
    <property type="match status" value="1"/>
</dbReference>
<dbReference type="PANTHER" id="PTHR43639:SF1">
    <property type="entry name" value="SHORT-CHAIN DEHYDROGENASE_REDUCTASE FAMILY PROTEIN"/>
    <property type="match status" value="1"/>
</dbReference>
<dbReference type="SUPFAM" id="SSF51735">
    <property type="entry name" value="NAD(P)-binding Rossmann-fold domains"/>
    <property type="match status" value="1"/>
</dbReference>
<gene>
    <name evidence="3" type="ORF">FV139_17835</name>
</gene>
<name>A0A5C8ZU84_9GAMM</name>
<accession>A0A5C8ZU84</accession>
<sequence>MAELALVSGGAQRIGAAICRELHRRGLDIALHYRHSREPALALARELNQLRPGSCHTWRADLESVDDVRAFASRLLDHHPRLSLLVNNASGFEPTPIDHCNEAQFDAMLGSNLKGPYFLTQALLGALRAAGGAVVNLIDVHAERPLKDFNAYCAAKAGLASLTRSLSVELGPEIRVNGVAPGAILWPEDDVAFDEKKREDILASTPLGRLGDPADIAGAVAFLGLDAPFITGQVVSVDGGWGLGL</sequence>
<dbReference type="GO" id="GO:0047040">
    <property type="term" value="F:pteridine reductase activity"/>
    <property type="evidence" value="ECO:0007669"/>
    <property type="project" value="UniProtKB-EC"/>
</dbReference>
<dbReference type="NCBIfam" id="NF006598">
    <property type="entry name" value="PRK09135.1"/>
    <property type="match status" value="1"/>
</dbReference>
<dbReference type="AlphaFoldDB" id="A0A5C8ZU84"/>
<dbReference type="EMBL" id="VRZA01000007">
    <property type="protein sequence ID" value="TXS90831.1"/>
    <property type="molecule type" value="Genomic_DNA"/>
</dbReference>
<keyword evidence="4" id="KW-1185">Reference proteome</keyword>
<evidence type="ECO:0000256" key="2">
    <source>
        <dbReference type="ARBA" id="ARBA00023002"/>
    </source>
</evidence>
<dbReference type="Pfam" id="PF13561">
    <property type="entry name" value="adh_short_C2"/>
    <property type="match status" value="1"/>
</dbReference>
<dbReference type="PRINTS" id="PR00080">
    <property type="entry name" value="SDRFAMILY"/>
</dbReference>
<evidence type="ECO:0000313" key="4">
    <source>
        <dbReference type="Proteomes" id="UP000321039"/>
    </source>
</evidence>
<organism evidence="3 4">
    <name type="scientific">Parahaliea maris</name>
    <dbReference type="NCBI Taxonomy" id="2716870"/>
    <lineage>
        <taxon>Bacteria</taxon>
        <taxon>Pseudomonadati</taxon>
        <taxon>Pseudomonadota</taxon>
        <taxon>Gammaproteobacteria</taxon>
        <taxon>Cellvibrionales</taxon>
        <taxon>Halieaceae</taxon>
        <taxon>Parahaliea</taxon>
    </lineage>
</organism>
<dbReference type="PRINTS" id="PR00081">
    <property type="entry name" value="GDHRDH"/>
</dbReference>
<comment type="caution">
    <text evidence="3">The sequence shown here is derived from an EMBL/GenBank/DDBJ whole genome shotgun (WGS) entry which is preliminary data.</text>
</comment>
<dbReference type="PROSITE" id="PS00061">
    <property type="entry name" value="ADH_SHORT"/>
    <property type="match status" value="1"/>
</dbReference>
<dbReference type="EC" id="1.5.1.33" evidence="3"/>
<protein>
    <submittedName>
        <fullName evidence="3">Pteridine reductase</fullName>
        <ecNumber evidence="3">1.5.1.33</ecNumber>
    </submittedName>
</protein>
<dbReference type="InterPro" id="IPR036291">
    <property type="entry name" value="NAD(P)-bd_dom_sf"/>
</dbReference>
<reference evidence="3 4" key="1">
    <citation type="submission" date="2019-08" db="EMBL/GenBank/DDBJ databases">
        <title>Parahaliea maris sp. nov., isolated from the surface seawater.</title>
        <authorList>
            <person name="Liu Y."/>
        </authorList>
    </citation>
    <scope>NUCLEOTIDE SEQUENCE [LARGE SCALE GENOMIC DNA]</scope>
    <source>
        <strain evidence="3 4">HSLHS9</strain>
    </source>
</reference>
<dbReference type="RefSeq" id="WP_148069829.1">
    <property type="nucleotide sequence ID" value="NZ_VRZA01000007.1"/>
</dbReference>
<keyword evidence="2 3" id="KW-0560">Oxidoreductase</keyword>